<gene>
    <name evidence="5" type="ORF">AZE42_10111</name>
</gene>
<protein>
    <submittedName>
        <fullName evidence="5">Uncharacterized protein</fullName>
    </submittedName>
</protein>
<dbReference type="CDD" id="cd00200">
    <property type="entry name" value="WD40"/>
    <property type="match status" value="1"/>
</dbReference>
<dbReference type="SUPFAM" id="SSF50978">
    <property type="entry name" value="WD40 repeat-like"/>
    <property type="match status" value="1"/>
</dbReference>
<dbReference type="InterPro" id="IPR001680">
    <property type="entry name" value="WD40_rpt"/>
</dbReference>
<feature type="repeat" description="WD" evidence="3">
    <location>
        <begin position="1"/>
        <end position="42"/>
    </location>
</feature>
<dbReference type="PROSITE" id="PS00678">
    <property type="entry name" value="WD_REPEATS_1"/>
    <property type="match status" value="3"/>
</dbReference>
<keyword evidence="1 3" id="KW-0853">WD repeat</keyword>
<feature type="compositionally biased region" description="Polar residues" evidence="4">
    <location>
        <begin position="402"/>
        <end position="411"/>
    </location>
</feature>
<dbReference type="InterPro" id="IPR019775">
    <property type="entry name" value="WD40_repeat_CS"/>
</dbReference>
<dbReference type="Pfam" id="PF00400">
    <property type="entry name" value="WD40"/>
    <property type="match status" value="6"/>
</dbReference>
<comment type="caution">
    <text evidence="5">The sequence shown here is derived from an EMBL/GenBank/DDBJ whole genome shotgun (WGS) entry which is preliminary data.</text>
</comment>
<dbReference type="PROSITE" id="PS50082">
    <property type="entry name" value="WD_REPEATS_2"/>
    <property type="match status" value="5"/>
</dbReference>
<evidence type="ECO:0000256" key="3">
    <source>
        <dbReference type="PROSITE-ProRule" id="PRU00221"/>
    </source>
</evidence>
<evidence type="ECO:0000313" key="5">
    <source>
        <dbReference type="EMBL" id="OJA15422.1"/>
    </source>
</evidence>
<dbReference type="InterPro" id="IPR050349">
    <property type="entry name" value="WD_LIS1/nudF_dynein_reg"/>
</dbReference>
<feature type="repeat" description="WD" evidence="3">
    <location>
        <begin position="212"/>
        <end position="253"/>
    </location>
</feature>
<evidence type="ECO:0000256" key="4">
    <source>
        <dbReference type="SAM" id="MobiDB-lite"/>
    </source>
</evidence>
<evidence type="ECO:0000256" key="1">
    <source>
        <dbReference type="ARBA" id="ARBA00022574"/>
    </source>
</evidence>
<accession>A0A1J8Q1G8</accession>
<dbReference type="PRINTS" id="PR00320">
    <property type="entry name" value="GPROTEINBRPT"/>
</dbReference>
<keyword evidence="2" id="KW-0677">Repeat</keyword>
<organism evidence="5 6">
    <name type="scientific">Rhizopogon vesiculosus</name>
    <dbReference type="NCBI Taxonomy" id="180088"/>
    <lineage>
        <taxon>Eukaryota</taxon>
        <taxon>Fungi</taxon>
        <taxon>Dikarya</taxon>
        <taxon>Basidiomycota</taxon>
        <taxon>Agaricomycotina</taxon>
        <taxon>Agaricomycetes</taxon>
        <taxon>Agaricomycetidae</taxon>
        <taxon>Boletales</taxon>
        <taxon>Suillineae</taxon>
        <taxon>Rhizopogonaceae</taxon>
        <taxon>Rhizopogon</taxon>
    </lineage>
</organism>
<feature type="repeat" description="WD" evidence="3">
    <location>
        <begin position="44"/>
        <end position="85"/>
    </location>
</feature>
<dbReference type="STRING" id="180088.A0A1J8Q1G8"/>
<feature type="repeat" description="WD" evidence="3">
    <location>
        <begin position="129"/>
        <end position="170"/>
    </location>
</feature>
<sequence>MRGHTNLVRGAAFFNDGGRIVTCSLDKTLRIWDVQKGTLVGVLFEGHRGDILSVAVSRDDKRIVSGGTDRTVIIWDVESKQRVFDPLVRHTDWVRSVCFSPDGKRVASGSDDRTIVVWDAETGRPLRTLKRHRSVVFGVAFSPDGLKLASGSWDQSIRVWCTDNAKPLLKVNEQDYVESVVWSPDGQQLVSASCKTVKFWDTSTGQQIGQPCTGHTAWIRSIAISSDGSFIATASDDRTVRLWSTDTHQQIEQALEISDEVCCVAISPNGALLASDGPGYDVYLWSIADMLKLHHGHESHKELDSKQGVDLVRADALSTPPSEGRIRESPNTSAAHPSLMVPATSPEDTSRAYDKDEDSVKDVKLFDPSKVPATFKYSQETKEDTAGDENEESEEDEFFDVSPSTYHSPLL</sequence>
<dbReference type="AlphaFoldDB" id="A0A1J8Q1G8"/>
<keyword evidence="6" id="KW-1185">Reference proteome</keyword>
<proteinExistence type="predicted"/>
<feature type="compositionally biased region" description="Acidic residues" evidence="4">
    <location>
        <begin position="386"/>
        <end position="399"/>
    </location>
</feature>
<dbReference type="InterPro" id="IPR036322">
    <property type="entry name" value="WD40_repeat_dom_sf"/>
</dbReference>
<feature type="compositionally biased region" description="Basic and acidic residues" evidence="4">
    <location>
        <begin position="348"/>
        <end position="367"/>
    </location>
</feature>
<dbReference type="SMART" id="SM00320">
    <property type="entry name" value="WD40"/>
    <property type="match status" value="7"/>
</dbReference>
<dbReference type="Gene3D" id="2.130.10.10">
    <property type="entry name" value="YVTN repeat-like/Quinoprotein amine dehydrogenase"/>
    <property type="match status" value="3"/>
</dbReference>
<name>A0A1J8Q1G8_9AGAM</name>
<feature type="region of interest" description="Disordered" evidence="4">
    <location>
        <begin position="318"/>
        <end position="411"/>
    </location>
</feature>
<evidence type="ECO:0000256" key="2">
    <source>
        <dbReference type="ARBA" id="ARBA00022737"/>
    </source>
</evidence>
<dbReference type="PROSITE" id="PS50294">
    <property type="entry name" value="WD_REPEATS_REGION"/>
    <property type="match status" value="5"/>
</dbReference>
<dbReference type="Proteomes" id="UP000183567">
    <property type="component" value="Unassembled WGS sequence"/>
</dbReference>
<reference evidence="5 6" key="1">
    <citation type="submission" date="2016-03" db="EMBL/GenBank/DDBJ databases">
        <title>Comparative genomics of the ectomycorrhizal sister species Rhizopogon vinicolor and Rhizopogon vesiculosus (Basidiomycota: Boletales) reveals a divergence of the mating type B locus.</title>
        <authorList>
            <person name="Mujic A.B."/>
            <person name="Kuo A."/>
            <person name="Tritt A."/>
            <person name="Lipzen A."/>
            <person name="Chen C."/>
            <person name="Johnson J."/>
            <person name="Sharma A."/>
            <person name="Barry K."/>
            <person name="Grigoriev I.V."/>
            <person name="Spatafora J.W."/>
        </authorList>
    </citation>
    <scope>NUCLEOTIDE SEQUENCE [LARGE SCALE GENOMIC DNA]</scope>
    <source>
        <strain evidence="5 6">AM-OR11-056</strain>
    </source>
</reference>
<evidence type="ECO:0000313" key="6">
    <source>
        <dbReference type="Proteomes" id="UP000183567"/>
    </source>
</evidence>
<dbReference type="PANTHER" id="PTHR44129">
    <property type="entry name" value="WD REPEAT-CONTAINING PROTEIN POP1"/>
    <property type="match status" value="1"/>
</dbReference>
<dbReference type="InterPro" id="IPR015943">
    <property type="entry name" value="WD40/YVTN_repeat-like_dom_sf"/>
</dbReference>
<feature type="repeat" description="WD" evidence="3">
    <location>
        <begin position="87"/>
        <end position="128"/>
    </location>
</feature>
<dbReference type="EMBL" id="LVVM01003127">
    <property type="protein sequence ID" value="OJA15422.1"/>
    <property type="molecule type" value="Genomic_DNA"/>
</dbReference>
<dbReference type="InterPro" id="IPR020472">
    <property type="entry name" value="WD40_PAC1"/>
</dbReference>
<dbReference type="OrthoDB" id="538223at2759"/>